<gene>
    <name evidence="3" type="ORF">SPARVUS_LOCUS11273827</name>
</gene>
<keyword evidence="1" id="KW-0732">Signal</keyword>
<dbReference type="InterPro" id="IPR050467">
    <property type="entry name" value="LRFN"/>
</dbReference>
<proteinExistence type="predicted"/>
<dbReference type="InterPro" id="IPR003599">
    <property type="entry name" value="Ig_sub"/>
</dbReference>
<protein>
    <recommendedName>
        <fullName evidence="2">Ig-like domain-containing protein</fullName>
    </recommendedName>
</protein>
<dbReference type="PROSITE" id="PS50835">
    <property type="entry name" value="IG_LIKE"/>
    <property type="match status" value="1"/>
</dbReference>
<dbReference type="SMART" id="SM00409">
    <property type="entry name" value="IG"/>
    <property type="match status" value="1"/>
</dbReference>
<dbReference type="InterPro" id="IPR013783">
    <property type="entry name" value="Ig-like_fold"/>
</dbReference>
<comment type="caution">
    <text evidence="3">The sequence shown here is derived from an EMBL/GenBank/DDBJ whole genome shotgun (WGS) entry which is preliminary data.</text>
</comment>
<evidence type="ECO:0000313" key="3">
    <source>
        <dbReference type="EMBL" id="CAI9591845.1"/>
    </source>
</evidence>
<dbReference type="Proteomes" id="UP001162483">
    <property type="component" value="Unassembled WGS sequence"/>
</dbReference>
<evidence type="ECO:0000259" key="2">
    <source>
        <dbReference type="PROSITE" id="PS50835"/>
    </source>
</evidence>
<dbReference type="InterPro" id="IPR003598">
    <property type="entry name" value="Ig_sub2"/>
</dbReference>
<dbReference type="InterPro" id="IPR036179">
    <property type="entry name" value="Ig-like_dom_sf"/>
</dbReference>
<dbReference type="Pfam" id="PF13927">
    <property type="entry name" value="Ig_3"/>
    <property type="match status" value="1"/>
</dbReference>
<feature type="domain" description="Ig-like" evidence="2">
    <location>
        <begin position="7"/>
        <end position="100"/>
    </location>
</feature>
<evidence type="ECO:0000313" key="4">
    <source>
        <dbReference type="Proteomes" id="UP001162483"/>
    </source>
</evidence>
<dbReference type="SMART" id="SM00408">
    <property type="entry name" value="IGc2"/>
    <property type="match status" value="1"/>
</dbReference>
<dbReference type="PANTHER" id="PTHR45842">
    <property type="entry name" value="SYNAPTIC ADHESION-LIKE MOLECULE SALM"/>
    <property type="match status" value="1"/>
</dbReference>
<dbReference type="Gene3D" id="2.60.40.10">
    <property type="entry name" value="Immunoglobulins"/>
    <property type="match status" value="1"/>
</dbReference>
<reference evidence="3" key="1">
    <citation type="submission" date="2023-05" db="EMBL/GenBank/DDBJ databases">
        <authorList>
            <person name="Stuckert A."/>
        </authorList>
    </citation>
    <scope>NUCLEOTIDE SEQUENCE</scope>
</reference>
<accession>A0ABN9F452</accession>
<keyword evidence="4" id="KW-1185">Reference proteome</keyword>
<name>A0ABN9F452_9NEOB</name>
<dbReference type="PANTHER" id="PTHR45842:SF25">
    <property type="entry name" value="CARBOXYPEPTIDASE N SUBUNIT 2-LIKE"/>
    <property type="match status" value="1"/>
</dbReference>
<sequence>MIVAYPPRITNKAPQNIHTRAGSPVHLNCMAIGIPKPEITWELPDSSVLTTASKGRSIGTELLHPQGTLVVQNPRPSDSGVYKCIVRNALGMDSSSTYLKVI</sequence>
<dbReference type="SUPFAM" id="SSF48726">
    <property type="entry name" value="Immunoglobulin"/>
    <property type="match status" value="1"/>
</dbReference>
<dbReference type="CDD" id="cd00096">
    <property type="entry name" value="Ig"/>
    <property type="match status" value="1"/>
</dbReference>
<dbReference type="EMBL" id="CATNWA010016338">
    <property type="protein sequence ID" value="CAI9591845.1"/>
    <property type="molecule type" value="Genomic_DNA"/>
</dbReference>
<dbReference type="InterPro" id="IPR007110">
    <property type="entry name" value="Ig-like_dom"/>
</dbReference>
<organism evidence="3 4">
    <name type="scientific">Staurois parvus</name>
    <dbReference type="NCBI Taxonomy" id="386267"/>
    <lineage>
        <taxon>Eukaryota</taxon>
        <taxon>Metazoa</taxon>
        <taxon>Chordata</taxon>
        <taxon>Craniata</taxon>
        <taxon>Vertebrata</taxon>
        <taxon>Euteleostomi</taxon>
        <taxon>Amphibia</taxon>
        <taxon>Batrachia</taxon>
        <taxon>Anura</taxon>
        <taxon>Neobatrachia</taxon>
        <taxon>Ranoidea</taxon>
        <taxon>Ranidae</taxon>
        <taxon>Staurois</taxon>
    </lineage>
</organism>
<evidence type="ECO:0000256" key="1">
    <source>
        <dbReference type="ARBA" id="ARBA00022729"/>
    </source>
</evidence>